<evidence type="ECO:0000313" key="4">
    <source>
        <dbReference type="EMBL" id="QEM02998.1"/>
    </source>
</evidence>
<keyword evidence="7" id="KW-1185">Reference proteome</keyword>
<dbReference type="RefSeq" id="WP_112658634.1">
    <property type="nucleotide sequence ID" value="NZ_CP043451.1"/>
</dbReference>
<sequence length="124" mass="14126">MTARNERILVIDDDRDIRDIIRLILELEGFKVDVLDNGHFVDETILSFKPQLILLDVMLGDMDGRQICQNLKKQPNTQDIPIIIISATHGPKLLLEELCGADDYISKPFDIDNLISRVNLNLSK</sequence>
<proteinExistence type="predicted"/>
<evidence type="ECO:0000313" key="5">
    <source>
        <dbReference type="EMBL" id="QTE48254.1"/>
    </source>
</evidence>
<accession>A0AAE6JCG1</accession>
<protein>
    <submittedName>
        <fullName evidence="4">Response regulator</fullName>
    </submittedName>
</protein>
<organism evidence="4 6">
    <name type="scientific">Mucilaginibacter rubeus</name>
    <dbReference type="NCBI Taxonomy" id="2027860"/>
    <lineage>
        <taxon>Bacteria</taxon>
        <taxon>Pseudomonadati</taxon>
        <taxon>Bacteroidota</taxon>
        <taxon>Sphingobacteriia</taxon>
        <taxon>Sphingobacteriales</taxon>
        <taxon>Sphingobacteriaceae</taxon>
        <taxon>Mucilaginibacter</taxon>
    </lineage>
</organism>
<dbReference type="Proteomes" id="UP000250557">
    <property type="component" value="Chromosome"/>
</dbReference>
<reference evidence="4 6" key="1">
    <citation type="submission" date="2019-08" db="EMBL/GenBank/DDBJ databases">
        <title>Comparative genome analysis confer to the adaptation heavy metal polluted environment.</title>
        <authorList>
            <person name="Li Y."/>
        </authorList>
    </citation>
    <scope>NUCLEOTIDE SEQUENCE [LARGE SCALE GENOMIC DNA]</scope>
    <source>
        <strain evidence="4 6">P2</strain>
    </source>
</reference>
<evidence type="ECO:0000313" key="6">
    <source>
        <dbReference type="Proteomes" id="UP000250557"/>
    </source>
</evidence>
<dbReference type="InterPro" id="IPR011006">
    <property type="entry name" value="CheY-like_superfamily"/>
</dbReference>
<dbReference type="GO" id="GO:0000160">
    <property type="term" value="P:phosphorelay signal transduction system"/>
    <property type="evidence" value="ECO:0007669"/>
    <property type="project" value="InterPro"/>
</dbReference>
<dbReference type="PANTHER" id="PTHR44591:SF3">
    <property type="entry name" value="RESPONSE REGULATORY DOMAIN-CONTAINING PROTEIN"/>
    <property type="match status" value="1"/>
</dbReference>
<dbReference type="InterPro" id="IPR050595">
    <property type="entry name" value="Bact_response_regulator"/>
</dbReference>
<evidence type="ECO:0000259" key="3">
    <source>
        <dbReference type="PROSITE" id="PS50110"/>
    </source>
</evidence>
<dbReference type="InterPro" id="IPR001789">
    <property type="entry name" value="Sig_transdc_resp-reg_receiver"/>
</dbReference>
<dbReference type="EMBL" id="CP071880">
    <property type="protein sequence ID" value="QTE48254.1"/>
    <property type="molecule type" value="Genomic_DNA"/>
</dbReference>
<evidence type="ECO:0000256" key="2">
    <source>
        <dbReference type="PROSITE-ProRule" id="PRU00169"/>
    </source>
</evidence>
<evidence type="ECO:0000256" key="1">
    <source>
        <dbReference type="ARBA" id="ARBA00022553"/>
    </source>
</evidence>
<dbReference type="EMBL" id="CP043451">
    <property type="protein sequence ID" value="QEM02998.1"/>
    <property type="molecule type" value="Genomic_DNA"/>
</dbReference>
<dbReference type="Proteomes" id="UP000663940">
    <property type="component" value="Chromosome"/>
</dbReference>
<feature type="modified residue" description="4-aspartylphosphate" evidence="2">
    <location>
        <position position="56"/>
    </location>
</feature>
<dbReference type="SMART" id="SM00448">
    <property type="entry name" value="REC"/>
    <property type="match status" value="1"/>
</dbReference>
<dbReference type="PROSITE" id="PS50110">
    <property type="entry name" value="RESPONSE_REGULATORY"/>
    <property type="match status" value="1"/>
</dbReference>
<dbReference type="Pfam" id="PF00072">
    <property type="entry name" value="Response_reg"/>
    <property type="match status" value="1"/>
</dbReference>
<feature type="domain" description="Response regulatory" evidence="3">
    <location>
        <begin position="7"/>
        <end position="122"/>
    </location>
</feature>
<dbReference type="PANTHER" id="PTHR44591">
    <property type="entry name" value="STRESS RESPONSE REGULATOR PROTEIN 1"/>
    <property type="match status" value="1"/>
</dbReference>
<gene>
    <name evidence="4" type="ORF">DIU31_005505</name>
    <name evidence="5" type="ORF">J3L21_22220</name>
</gene>
<keyword evidence="1 2" id="KW-0597">Phosphoprotein</keyword>
<name>A0AAE6JCG1_9SPHI</name>
<dbReference type="AlphaFoldDB" id="A0AAE6JCG1"/>
<reference evidence="5 7" key="2">
    <citation type="submission" date="2021-03" db="EMBL/GenBank/DDBJ databases">
        <title>Mucilaginibacter strains isolated from gold and copper mining confer multi heavy-metal resistance.</title>
        <authorList>
            <person name="Li Y."/>
        </authorList>
    </citation>
    <scope>NUCLEOTIDE SEQUENCE [LARGE SCALE GENOMIC DNA]</scope>
    <source>
        <strain evidence="5 7">P2-4</strain>
    </source>
</reference>
<dbReference type="SUPFAM" id="SSF52172">
    <property type="entry name" value="CheY-like"/>
    <property type="match status" value="1"/>
</dbReference>
<evidence type="ECO:0000313" key="7">
    <source>
        <dbReference type="Proteomes" id="UP000663940"/>
    </source>
</evidence>
<dbReference type="Gene3D" id="3.40.50.2300">
    <property type="match status" value="1"/>
</dbReference>